<organism evidence="1 2">
    <name type="scientific">Neophaeococcomyces mojaviensis</name>
    <dbReference type="NCBI Taxonomy" id="3383035"/>
    <lineage>
        <taxon>Eukaryota</taxon>
        <taxon>Fungi</taxon>
        <taxon>Dikarya</taxon>
        <taxon>Ascomycota</taxon>
        <taxon>Pezizomycotina</taxon>
        <taxon>Eurotiomycetes</taxon>
        <taxon>Chaetothyriomycetidae</taxon>
        <taxon>Chaetothyriales</taxon>
        <taxon>Chaetothyriales incertae sedis</taxon>
        <taxon>Neophaeococcomyces</taxon>
    </lineage>
</organism>
<evidence type="ECO:0000313" key="2">
    <source>
        <dbReference type="Proteomes" id="UP001172386"/>
    </source>
</evidence>
<accession>A0ACC2ZVZ0</accession>
<proteinExistence type="predicted"/>
<comment type="caution">
    <text evidence="1">The sequence shown here is derived from an EMBL/GenBank/DDBJ whole genome shotgun (WGS) entry which is preliminary data.</text>
</comment>
<keyword evidence="2" id="KW-1185">Reference proteome</keyword>
<protein>
    <submittedName>
        <fullName evidence="1">Uncharacterized protein</fullName>
    </submittedName>
</protein>
<evidence type="ECO:0000313" key="1">
    <source>
        <dbReference type="EMBL" id="KAJ9651824.1"/>
    </source>
</evidence>
<dbReference type="Proteomes" id="UP001172386">
    <property type="component" value="Unassembled WGS sequence"/>
</dbReference>
<gene>
    <name evidence="1" type="ORF">H2198_008918</name>
</gene>
<sequence length="124" mass="13823">MTTIRASTQVDYIEHPKGVQKVLNYQSPQISQKCYTCGGNVTIKFMYADSGRGFQDLGYEFSCGKCGLEEFDDDAANIDSDDEGDGYEGYDSKEKCLAAWLGWFKAGLKALTDDGKLPKWLQHV</sequence>
<name>A0ACC2ZVZ0_9EURO</name>
<dbReference type="EMBL" id="JAPDRQ010000234">
    <property type="protein sequence ID" value="KAJ9651824.1"/>
    <property type="molecule type" value="Genomic_DNA"/>
</dbReference>
<reference evidence="1" key="1">
    <citation type="submission" date="2022-10" db="EMBL/GenBank/DDBJ databases">
        <title>Culturing micro-colonial fungi from biological soil crusts in the Mojave desert and describing Neophaeococcomyces mojavensis, and introducing the new genera and species Taxawa tesnikishii.</title>
        <authorList>
            <person name="Kurbessoian T."/>
            <person name="Stajich J.E."/>
        </authorList>
    </citation>
    <scope>NUCLEOTIDE SEQUENCE</scope>
    <source>
        <strain evidence="1">JES_112</strain>
    </source>
</reference>